<gene>
    <name evidence="2" type="ORF">PSU4_16790</name>
</gene>
<sequence length="107" mass="11513">MEELFETLVDEFVSRPGVTPPGATGRFGSHALKVDGSIFAMVVRGALVLKLPRDRVAALVAAGEGGPFDANKGRPMKEWVTVHGSDLDTWRALTQEAYRFVGDGKAL</sequence>
<accession>A0A511DD39</accession>
<feature type="domain" description="TfoX N-terminal" evidence="1">
    <location>
        <begin position="27"/>
        <end position="95"/>
    </location>
</feature>
<dbReference type="Gene3D" id="3.30.1460.30">
    <property type="entry name" value="YgaC/TfoX-N like chaperone"/>
    <property type="match status" value="1"/>
</dbReference>
<protein>
    <recommendedName>
        <fullName evidence="1">TfoX N-terminal domain-containing protein</fullName>
    </recommendedName>
</protein>
<dbReference type="InterPro" id="IPR007076">
    <property type="entry name" value="TfoX_N"/>
</dbReference>
<dbReference type="Pfam" id="PF04993">
    <property type="entry name" value="TfoX_N"/>
    <property type="match status" value="1"/>
</dbReference>
<dbReference type="SUPFAM" id="SSF159894">
    <property type="entry name" value="YgaC/TfoX-N like"/>
    <property type="match status" value="1"/>
</dbReference>
<dbReference type="EMBL" id="BJVJ01000011">
    <property type="protein sequence ID" value="GEL22725.1"/>
    <property type="molecule type" value="Genomic_DNA"/>
</dbReference>
<organism evidence="2 3">
    <name type="scientific">Pseudonocardia sulfidoxydans NBRC 16205</name>
    <dbReference type="NCBI Taxonomy" id="1223511"/>
    <lineage>
        <taxon>Bacteria</taxon>
        <taxon>Bacillati</taxon>
        <taxon>Actinomycetota</taxon>
        <taxon>Actinomycetes</taxon>
        <taxon>Pseudonocardiales</taxon>
        <taxon>Pseudonocardiaceae</taxon>
        <taxon>Pseudonocardia</taxon>
    </lineage>
</organism>
<keyword evidence="3" id="KW-1185">Reference proteome</keyword>
<name>A0A511DD39_9PSEU</name>
<dbReference type="Proteomes" id="UP000321685">
    <property type="component" value="Unassembled WGS sequence"/>
</dbReference>
<evidence type="ECO:0000259" key="1">
    <source>
        <dbReference type="Pfam" id="PF04993"/>
    </source>
</evidence>
<proteinExistence type="predicted"/>
<dbReference type="AlphaFoldDB" id="A0A511DD39"/>
<evidence type="ECO:0000313" key="3">
    <source>
        <dbReference type="Proteomes" id="UP000321685"/>
    </source>
</evidence>
<comment type="caution">
    <text evidence="2">The sequence shown here is derived from an EMBL/GenBank/DDBJ whole genome shotgun (WGS) entry which is preliminary data.</text>
</comment>
<evidence type="ECO:0000313" key="2">
    <source>
        <dbReference type="EMBL" id="GEL22725.1"/>
    </source>
</evidence>
<reference evidence="2 3" key="1">
    <citation type="submission" date="2019-07" db="EMBL/GenBank/DDBJ databases">
        <title>Whole genome shotgun sequence of Pseudonocardia sulfidoxydans NBRC 16205.</title>
        <authorList>
            <person name="Hosoyama A."/>
            <person name="Uohara A."/>
            <person name="Ohji S."/>
            <person name="Ichikawa N."/>
        </authorList>
    </citation>
    <scope>NUCLEOTIDE SEQUENCE [LARGE SCALE GENOMIC DNA]</scope>
    <source>
        <strain evidence="2 3">NBRC 16205</strain>
    </source>
</reference>